<keyword evidence="2" id="KW-0808">Transferase</keyword>
<evidence type="ECO:0000259" key="1">
    <source>
        <dbReference type="Pfam" id="PF22722"/>
    </source>
</evidence>
<dbReference type="AlphaFoldDB" id="A0A538T886"/>
<proteinExistence type="predicted"/>
<accession>A0A538T886</accession>
<dbReference type="Pfam" id="PF22722">
    <property type="entry name" value="NA-iREase1"/>
    <property type="match status" value="1"/>
</dbReference>
<keyword evidence="2" id="KW-0489">Methyltransferase</keyword>
<dbReference type="EMBL" id="VBOW01000019">
    <property type="protein sequence ID" value="TMQ59835.1"/>
    <property type="molecule type" value="Genomic_DNA"/>
</dbReference>
<dbReference type="InterPro" id="IPR054557">
    <property type="entry name" value="NA-iREase1_dom"/>
</dbReference>
<dbReference type="GO" id="GO:0032259">
    <property type="term" value="P:methylation"/>
    <property type="evidence" value="ECO:0007669"/>
    <property type="project" value="UniProtKB-KW"/>
</dbReference>
<dbReference type="Proteomes" id="UP000316852">
    <property type="component" value="Unassembled WGS sequence"/>
</dbReference>
<protein>
    <submittedName>
        <fullName evidence="2">Adenine methyltransferase</fullName>
    </submittedName>
</protein>
<sequence length="123" mass="13753">MQKKVADEGIDGRIYFETRGGLKDMVLSVKGGGVRPTDIRDLRGVLERESTAELAGFISLNEPSKAMRREASTAGSYQYGGHSYDRMQFLTVREMLEEKREFHTPTKIGTTRITPGQGLLELD</sequence>
<dbReference type="GO" id="GO:0008168">
    <property type="term" value="F:methyltransferase activity"/>
    <property type="evidence" value="ECO:0007669"/>
    <property type="project" value="UniProtKB-KW"/>
</dbReference>
<evidence type="ECO:0000313" key="3">
    <source>
        <dbReference type="Proteomes" id="UP000316852"/>
    </source>
</evidence>
<reference evidence="2 3" key="1">
    <citation type="journal article" date="2019" name="Nat. Microbiol.">
        <title>Mediterranean grassland soil C-N compound turnover is dependent on rainfall and depth, and is mediated by genomically divergent microorganisms.</title>
        <authorList>
            <person name="Diamond S."/>
            <person name="Andeer P.F."/>
            <person name="Li Z."/>
            <person name="Crits-Christoph A."/>
            <person name="Burstein D."/>
            <person name="Anantharaman K."/>
            <person name="Lane K.R."/>
            <person name="Thomas B.C."/>
            <person name="Pan C."/>
            <person name="Northen T.R."/>
            <person name="Banfield J.F."/>
        </authorList>
    </citation>
    <scope>NUCLEOTIDE SEQUENCE [LARGE SCALE GENOMIC DNA]</scope>
    <source>
        <strain evidence="2">WS_6</strain>
    </source>
</reference>
<feature type="domain" description="NACHT-associated inactive Restriction Endonuclease 1 sensor" evidence="1">
    <location>
        <begin position="3"/>
        <end position="76"/>
    </location>
</feature>
<evidence type="ECO:0000313" key="2">
    <source>
        <dbReference type="EMBL" id="TMQ59835.1"/>
    </source>
</evidence>
<gene>
    <name evidence="2" type="ORF">E6K76_03790</name>
</gene>
<comment type="caution">
    <text evidence="2">The sequence shown here is derived from an EMBL/GenBank/DDBJ whole genome shotgun (WGS) entry which is preliminary data.</text>
</comment>
<organism evidence="2 3">
    <name type="scientific">Eiseniibacteriota bacterium</name>
    <dbReference type="NCBI Taxonomy" id="2212470"/>
    <lineage>
        <taxon>Bacteria</taxon>
        <taxon>Candidatus Eiseniibacteriota</taxon>
    </lineage>
</organism>
<name>A0A538T886_UNCEI</name>